<dbReference type="PROSITE" id="PS00018">
    <property type="entry name" value="EF_HAND_1"/>
    <property type="match status" value="1"/>
</dbReference>
<evidence type="ECO:0000259" key="3">
    <source>
        <dbReference type="PROSITE" id="PS50222"/>
    </source>
</evidence>
<proteinExistence type="predicted"/>
<feature type="domain" description="EF-hand" evidence="3">
    <location>
        <begin position="888"/>
        <end position="923"/>
    </location>
</feature>
<sequence>MKPHAAQTQGAMDDHEVKFIDVPKAVVHAPVRKKGIPKNLRRQSIHLGWDDDDVAMPNDVGARRNSTTKESVVLEFYNPQLQAPHGRRPSTTHAMTRANYALDRVGVIQRSRSVVTFVDPLENATRRDLKRSNLLHPVAVPLVMSEAATPLHVGASPPKHRQPQRCPQCHSNHVILVPVCKYCKKMAVLCQDYTALKRHAYAIVEKDPSIAPIRYHQQEVAQPPNEQTAPGGGRSPDPAPIDDSNKPVLIPTDEVNQFVVARRHNQPALSALSTRDALLELKHARSKAATDVKPPQLSHTTKSTIVHYILDSLSQPHGEPPHWTKEQRWDHQDLCLEMLKTLSINDVNDIVRAYNAWKHVDNIALRHGDEAKPKQPVGIAPTDRRASMQVRSVRDVVRGSHCTYWLFSQGMKDAEDDEADQVVPDVRTFQLQRRKAIRPAVSPEKARQLIARRASIHEKDSALSPAASSPARRHGAEAVASTDEGEGPVVSLLAEHRHEVEAERAKQILLNAERHQTFTSDGMFYVDNTVFFTASLDERDLVVVLQFEMFLLGDEGEREALLHLSPVGRVDVVGEWIAKNVDDRNLLIAATRAKGQLLSSDERRLVLAMDDDDCRYHLHLWKHWQQQQDQPTPNIAFLQLHVSGRRRQREEFFRVPRFWTKCIHDRDMTVRPMPLSVVRPLLLGIYHAAAKQRIGTPTNEVPLSAWWLSVLLVEGYDLVEFVVQYMTLEFGAQTKPRLQALITALEQYCVKDAWVFAFCRFCGIAEPLSSDCFTFYVSALQCLQFAVPNRSQQADYCIPTHVFYPLFVKKALMALRAIANDANIDEAKWHAALRERRVLCPRKSVQGSPIHVVGASEMPSSDASRHALVGVGAFMDLVVDIWLSNRRTMEVEMRRMFVQFDTDENKSLSYDEFKAFVQHCHRTLQNTVPIHRQSTFCRRAVDEKNIVKLYGKCLMQSDQSEVNIDAFVLGGMESRYAKSTCVDVNTRT</sequence>
<organism evidence="4 5">
    <name type="scientific">Aphanomyces invadans</name>
    <dbReference type="NCBI Taxonomy" id="157072"/>
    <lineage>
        <taxon>Eukaryota</taxon>
        <taxon>Sar</taxon>
        <taxon>Stramenopiles</taxon>
        <taxon>Oomycota</taxon>
        <taxon>Saprolegniomycetes</taxon>
        <taxon>Saprolegniales</taxon>
        <taxon>Verrucalvaceae</taxon>
        <taxon>Aphanomyces</taxon>
    </lineage>
</organism>
<comment type="caution">
    <text evidence="4">The sequence shown here is derived from an EMBL/GenBank/DDBJ whole genome shotgun (WGS) entry which is preliminary data.</text>
</comment>
<evidence type="ECO:0000256" key="1">
    <source>
        <dbReference type="ARBA" id="ARBA00022837"/>
    </source>
</evidence>
<evidence type="ECO:0000313" key="4">
    <source>
        <dbReference type="EMBL" id="RHY26350.1"/>
    </source>
</evidence>
<reference evidence="4 5" key="1">
    <citation type="submission" date="2018-08" db="EMBL/GenBank/DDBJ databases">
        <title>Aphanomyces genome sequencing and annotation.</title>
        <authorList>
            <person name="Minardi D."/>
            <person name="Oidtmann B."/>
            <person name="Van Der Giezen M."/>
            <person name="Studholme D.J."/>
        </authorList>
    </citation>
    <scope>NUCLEOTIDE SEQUENCE [LARGE SCALE GENOMIC DNA]</scope>
    <source>
        <strain evidence="4 5">NJM0002</strain>
    </source>
</reference>
<protein>
    <recommendedName>
        <fullName evidence="3">EF-hand domain-containing protein</fullName>
    </recommendedName>
</protein>
<dbReference type="VEuPathDB" id="FungiDB:H310_06194"/>
<keyword evidence="5" id="KW-1185">Reference proteome</keyword>
<dbReference type="InterPro" id="IPR002048">
    <property type="entry name" value="EF_hand_dom"/>
</dbReference>
<evidence type="ECO:0000256" key="2">
    <source>
        <dbReference type="SAM" id="MobiDB-lite"/>
    </source>
</evidence>
<dbReference type="PROSITE" id="PS50222">
    <property type="entry name" value="EF_HAND_2"/>
    <property type="match status" value="1"/>
</dbReference>
<dbReference type="Gene3D" id="1.10.238.10">
    <property type="entry name" value="EF-hand"/>
    <property type="match status" value="1"/>
</dbReference>
<keyword evidence="1" id="KW-0106">Calcium</keyword>
<feature type="region of interest" description="Disordered" evidence="2">
    <location>
        <begin position="457"/>
        <end position="485"/>
    </location>
</feature>
<dbReference type="GO" id="GO:0005509">
    <property type="term" value="F:calcium ion binding"/>
    <property type="evidence" value="ECO:0007669"/>
    <property type="project" value="InterPro"/>
</dbReference>
<dbReference type="SMART" id="SM00054">
    <property type="entry name" value="EFh"/>
    <property type="match status" value="1"/>
</dbReference>
<dbReference type="Proteomes" id="UP000285060">
    <property type="component" value="Unassembled WGS sequence"/>
</dbReference>
<name>A0A418AN68_9STRA</name>
<dbReference type="AlphaFoldDB" id="A0A418AN68"/>
<dbReference type="InterPro" id="IPR018247">
    <property type="entry name" value="EF_Hand_1_Ca_BS"/>
</dbReference>
<dbReference type="EMBL" id="QUSY01001026">
    <property type="protein sequence ID" value="RHY26350.1"/>
    <property type="molecule type" value="Genomic_DNA"/>
</dbReference>
<dbReference type="SUPFAM" id="SSF47473">
    <property type="entry name" value="EF-hand"/>
    <property type="match status" value="1"/>
</dbReference>
<evidence type="ECO:0000313" key="5">
    <source>
        <dbReference type="Proteomes" id="UP000285060"/>
    </source>
</evidence>
<accession>A0A418AN68</accession>
<gene>
    <name evidence="4" type="ORF">DYB32_009170</name>
</gene>
<dbReference type="InterPro" id="IPR011992">
    <property type="entry name" value="EF-hand-dom_pair"/>
</dbReference>
<feature type="region of interest" description="Disordered" evidence="2">
    <location>
        <begin position="219"/>
        <end position="248"/>
    </location>
</feature>